<protein>
    <recommendedName>
        <fullName evidence="5">Tyrosine kinase G-rich domain-containing protein</fullName>
    </recommendedName>
</protein>
<evidence type="ECO:0000313" key="4">
    <source>
        <dbReference type="Proteomes" id="UP001196509"/>
    </source>
</evidence>
<reference evidence="3" key="1">
    <citation type="submission" date="2021-08" db="EMBL/GenBank/DDBJ databases">
        <title>Hoeflea bacterium WL0058 sp. nov., isolated from the sediment.</title>
        <authorList>
            <person name="Wang L."/>
            <person name="Zhang D."/>
        </authorList>
    </citation>
    <scope>NUCLEOTIDE SEQUENCE</scope>
    <source>
        <strain evidence="3">WL0058</strain>
    </source>
</reference>
<keyword evidence="2" id="KW-0472">Membrane</keyword>
<feature type="transmembrane region" description="Helical" evidence="2">
    <location>
        <begin position="478"/>
        <end position="500"/>
    </location>
</feature>
<evidence type="ECO:0000256" key="1">
    <source>
        <dbReference type="SAM" id="Coils"/>
    </source>
</evidence>
<dbReference type="AlphaFoldDB" id="A0AAE2ZSX7"/>
<feature type="transmembrane region" description="Helical" evidence="2">
    <location>
        <begin position="74"/>
        <end position="93"/>
    </location>
</feature>
<keyword evidence="1" id="KW-0175">Coiled coil</keyword>
<evidence type="ECO:0000313" key="3">
    <source>
        <dbReference type="EMBL" id="MBW8638927.1"/>
    </source>
</evidence>
<dbReference type="PANTHER" id="PTHR32309:SF31">
    <property type="entry name" value="CAPSULAR EXOPOLYSACCHARIDE FAMILY"/>
    <property type="match status" value="1"/>
</dbReference>
<evidence type="ECO:0000256" key="2">
    <source>
        <dbReference type="SAM" id="Phobius"/>
    </source>
</evidence>
<gene>
    <name evidence="3" type="ORF">K1W69_17150</name>
</gene>
<name>A0AAE2ZSX7_9HYPH</name>
<evidence type="ECO:0008006" key="5">
    <source>
        <dbReference type="Google" id="ProtNLM"/>
    </source>
</evidence>
<dbReference type="InterPro" id="IPR050445">
    <property type="entry name" value="Bact_polysacc_biosynth/exp"/>
</dbReference>
<organism evidence="3 4">
    <name type="scientific">Flavimaribacter sediminis</name>
    <dbReference type="NCBI Taxonomy" id="2865987"/>
    <lineage>
        <taxon>Bacteria</taxon>
        <taxon>Pseudomonadati</taxon>
        <taxon>Pseudomonadota</taxon>
        <taxon>Alphaproteobacteria</taxon>
        <taxon>Hyphomicrobiales</taxon>
        <taxon>Rhizobiaceae</taxon>
        <taxon>Flavimaribacter</taxon>
    </lineage>
</organism>
<proteinExistence type="predicted"/>
<keyword evidence="2" id="KW-0812">Transmembrane</keyword>
<comment type="caution">
    <text evidence="3">The sequence shown here is derived from an EMBL/GenBank/DDBJ whole genome shotgun (WGS) entry which is preliminary data.</text>
</comment>
<dbReference type="Proteomes" id="UP001196509">
    <property type="component" value="Unassembled WGS sequence"/>
</dbReference>
<sequence length="517" mass="56718">MNIHVDHPVLETEPIEIVDTGEARQRGSDVSARRRKIFRAPGWLRLKRTSFGSLTIGRIMRGGRVSDAGRLPRYVTVIGVLTAAIWVPVFLYLNLAEVRYSSDFSLILPGNGVSTSVNLTDIGQASTSANSAYSSSSISPTVTYKKLLQSQSVIKRAEEMLLQQGVRIGYPRIKLVDQTSLIQVMMEATSPETARQYADALLSAFLAELEKLRQDEIERRQGSTVGSVKQYQEAVDQIRNRISKLQMESGLTTADQFQEIAVAKEELVKKMTDLKGQHARQSRLVESLATLLDISPENAAASLRLHADVGFQTLLNALAEETAKLAELSQSLGDKHPNIVSLRKRVLGARLKLMERGAILTGLGVETLQNEIEHSTEGQRASLLSQLMDGTAERDGLEAELAILEDELQVVEKRLISLLSAASELDSLNRDYKVAEAVFASALARSNTFETDVFASYPMVQIIEAPTYSESPSSPNTLLAILFGIAATLCAIGGLVLFWIRQPLIAWITARPAGEED</sequence>
<dbReference type="PANTHER" id="PTHR32309">
    <property type="entry name" value="TYROSINE-PROTEIN KINASE"/>
    <property type="match status" value="1"/>
</dbReference>
<keyword evidence="4" id="KW-1185">Reference proteome</keyword>
<dbReference type="EMBL" id="JAICBX010000003">
    <property type="protein sequence ID" value="MBW8638927.1"/>
    <property type="molecule type" value="Genomic_DNA"/>
</dbReference>
<accession>A0AAE2ZSX7</accession>
<feature type="coiled-coil region" evidence="1">
    <location>
        <begin position="387"/>
        <end position="421"/>
    </location>
</feature>
<keyword evidence="2" id="KW-1133">Transmembrane helix</keyword>
<dbReference type="RefSeq" id="WP_220229647.1">
    <property type="nucleotide sequence ID" value="NZ_JAICBX010000003.1"/>
</dbReference>